<dbReference type="Pfam" id="PF19457">
    <property type="entry name" value="DUF5994"/>
    <property type="match status" value="1"/>
</dbReference>
<name>A0ABP7HR84_9ACTN</name>
<gene>
    <name evidence="2" type="ORF">GCM10022403_036400</name>
</gene>
<proteinExistence type="predicted"/>
<evidence type="ECO:0000313" key="3">
    <source>
        <dbReference type="Proteomes" id="UP001501009"/>
    </source>
</evidence>
<feature type="region of interest" description="Disordered" evidence="1">
    <location>
        <begin position="1"/>
        <end position="36"/>
    </location>
</feature>
<dbReference type="InterPro" id="IPR046036">
    <property type="entry name" value="DUF5994"/>
</dbReference>
<organism evidence="2 3">
    <name type="scientific">Streptomyces coacervatus</name>
    <dbReference type="NCBI Taxonomy" id="647381"/>
    <lineage>
        <taxon>Bacteria</taxon>
        <taxon>Bacillati</taxon>
        <taxon>Actinomycetota</taxon>
        <taxon>Actinomycetes</taxon>
        <taxon>Kitasatosporales</taxon>
        <taxon>Streptomycetaceae</taxon>
        <taxon>Streptomyces</taxon>
    </lineage>
</organism>
<reference evidence="3" key="1">
    <citation type="journal article" date="2019" name="Int. J. Syst. Evol. Microbiol.">
        <title>The Global Catalogue of Microorganisms (GCM) 10K type strain sequencing project: providing services to taxonomists for standard genome sequencing and annotation.</title>
        <authorList>
            <consortium name="The Broad Institute Genomics Platform"/>
            <consortium name="The Broad Institute Genome Sequencing Center for Infectious Disease"/>
            <person name="Wu L."/>
            <person name="Ma J."/>
        </authorList>
    </citation>
    <scope>NUCLEOTIDE SEQUENCE [LARGE SCALE GENOMIC DNA]</scope>
    <source>
        <strain evidence="3">JCM 17138</strain>
    </source>
</reference>
<sequence length="164" mass="17610">MNAPTGQRASPDRKHPSRKHPSSLRPARLTLRPPTFPPGPVNGAWWPRSDDLPAELPALIEAFDTSWGRVTRMAAHRSAWPQAPCDLPVDGHTVRAAWYTSGFDPHVIRLFSYGVGRRDLLIVPPGTGTATAERLMTAAADPALHLTASALLEDTGGSPPAADT</sequence>
<protein>
    <submittedName>
        <fullName evidence="2">Uncharacterized protein</fullName>
    </submittedName>
</protein>
<accession>A0ABP7HR84</accession>
<keyword evidence="3" id="KW-1185">Reference proteome</keyword>
<evidence type="ECO:0000313" key="2">
    <source>
        <dbReference type="EMBL" id="GAA3799164.1"/>
    </source>
</evidence>
<comment type="caution">
    <text evidence="2">The sequence shown here is derived from an EMBL/GenBank/DDBJ whole genome shotgun (WGS) entry which is preliminary data.</text>
</comment>
<dbReference type="Proteomes" id="UP001501009">
    <property type="component" value="Unassembled WGS sequence"/>
</dbReference>
<dbReference type="EMBL" id="BAABDE010000017">
    <property type="protein sequence ID" value="GAA3799164.1"/>
    <property type="molecule type" value="Genomic_DNA"/>
</dbReference>
<evidence type="ECO:0000256" key="1">
    <source>
        <dbReference type="SAM" id="MobiDB-lite"/>
    </source>
</evidence>
<dbReference type="RefSeq" id="WP_275778382.1">
    <property type="nucleotide sequence ID" value="NZ_BAABDE010000017.1"/>
</dbReference>